<dbReference type="EMBL" id="JAKELO010000002">
    <property type="protein sequence ID" value="MDE4907725.1"/>
    <property type="molecule type" value="Genomic_DNA"/>
</dbReference>
<evidence type="ECO:0000313" key="4">
    <source>
        <dbReference type="Proteomes" id="UP001143747"/>
    </source>
</evidence>
<dbReference type="RefSeq" id="WP_274924373.1">
    <property type="nucleotide sequence ID" value="NZ_JAKELO010000002.1"/>
</dbReference>
<dbReference type="Proteomes" id="UP001143747">
    <property type="component" value="Unassembled WGS sequence"/>
</dbReference>
<reference evidence="3" key="1">
    <citation type="submission" date="2022-01" db="EMBL/GenBank/DDBJ databases">
        <title>Draft genome of Methanogenium marinum DSM 15558.</title>
        <authorList>
            <person name="Chen S.-C."/>
            <person name="You Y.-T."/>
        </authorList>
    </citation>
    <scope>NUCLEOTIDE SEQUENCE</scope>
    <source>
        <strain evidence="3">DSM 15558</strain>
    </source>
</reference>
<dbReference type="Pfam" id="PF00149">
    <property type="entry name" value="Metallophos"/>
    <property type="match status" value="1"/>
</dbReference>
<name>A0A9Q4KUU4_9EURY</name>
<dbReference type="AlphaFoldDB" id="A0A9Q4KUU4"/>
<keyword evidence="1" id="KW-1133">Transmembrane helix</keyword>
<protein>
    <submittedName>
        <fullName evidence="3">Metallophosphoesterase</fullName>
    </submittedName>
</protein>
<evidence type="ECO:0000259" key="2">
    <source>
        <dbReference type="Pfam" id="PF00149"/>
    </source>
</evidence>
<organism evidence="3 4">
    <name type="scientific">Methanogenium marinum</name>
    <dbReference type="NCBI Taxonomy" id="348610"/>
    <lineage>
        <taxon>Archaea</taxon>
        <taxon>Methanobacteriati</taxon>
        <taxon>Methanobacteriota</taxon>
        <taxon>Stenosarchaea group</taxon>
        <taxon>Methanomicrobia</taxon>
        <taxon>Methanomicrobiales</taxon>
        <taxon>Methanomicrobiaceae</taxon>
        <taxon>Methanogenium</taxon>
    </lineage>
</organism>
<dbReference type="InterPro" id="IPR029052">
    <property type="entry name" value="Metallo-depent_PP-like"/>
</dbReference>
<proteinExistence type="predicted"/>
<keyword evidence="4" id="KW-1185">Reference proteome</keyword>
<dbReference type="InterPro" id="IPR051918">
    <property type="entry name" value="STPP_CPPED1"/>
</dbReference>
<accession>A0A9Q4KUU4</accession>
<feature type="transmembrane region" description="Helical" evidence="1">
    <location>
        <begin position="332"/>
        <end position="353"/>
    </location>
</feature>
<evidence type="ECO:0000313" key="3">
    <source>
        <dbReference type="EMBL" id="MDE4907725.1"/>
    </source>
</evidence>
<sequence length="358" mass="40702">MQKTLKILIILLMIPVIFQPCMGFGDLNITSPINGKILEFDEKTNGYSFLVIGHAYGAPYSPSVYPSSSLLAKIDLINQNNASFIVLTGDNFRNADNTNIENFIGSFSSKINIPIFNSAGNHDLTNRSLYEKYFGITYYRFCYGSDYYIILDSEKNHGEIIGDQLEFLRNSLNEISGSDNVNNVFIFSHKLIWTVKNPEFQIVYNNLNSQGGYANSDNFISCLKPELVNISENKQIYLISGDIGRKQSYPIFYHKDDNITYIATGLGDTINDAILKFTVLQDGKVNVQPISLTGNDLSNIDTFGIEFWENHFLDISNTETISARILRIINNLYFKLGILFTICILGVFFIFIWRYRKL</sequence>
<dbReference type="PANTHER" id="PTHR43143">
    <property type="entry name" value="METALLOPHOSPHOESTERASE, CALCINEURIN SUPERFAMILY"/>
    <property type="match status" value="1"/>
</dbReference>
<comment type="caution">
    <text evidence="3">The sequence shown here is derived from an EMBL/GenBank/DDBJ whole genome shotgun (WGS) entry which is preliminary data.</text>
</comment>
<keyword evidence="1" id="KW-0472">Membrane</keyword>
<feature type="domain" description="Calcineurin-like phosphoesterase" evidence="2">
    <location>
        <begin position="69"/>
        <end position="168"/>
    </location>
</feature>
<evidence type="ECO:0000256" key="1">
    <source>
        <dbReference type="SAM" id="Phobius"/>
    </source>
</evidence>
<dbReference type="Gene3D" id="3.60.21.10">
    <property type="match status" value="1"/>
</dbReference>
<dbReference type="SUPFAM" id="SSF56300">
    <property type="entry name" value="Metallo-dependent phosphatases"/>
    <property type="match status" value="1"/>
</dbReference>
<keyword evidence="1" id="KW-0812">Transmembrane</keyword>
<dbReference type="InterPro" id="IPR004843">
    <property type="entry name" value="Calcineurin-like_PHP"/>
</dbReference>
<gene>
    <name evidence="3" type="ORF">L0665_03750</name>
</gene>
<dbReference type="PANTHER" id="PTHR43143:SF1">
    <property type="entry name" value="SERINE_THREONINE-PROTEIN PHOSPHATASE CPPED1"/>
    <property type="match status" value="1"/>
</dbReference>